<protein>
    <recommendedName>
        <fullName evidence="6">Esterase</fullName>
    </recommendedName>
</protein>
<dbReference type="RefSeq" id="WP_284300873.1">
    <property type="nucleotide sequence ID" value="NZ_BSSV01000009.1"/>
</dbReference>
<dbReference type="SUPFAM" id="SSF53474">
    <property type="entry name" value="alpha/beta-Hydrolases"/>
    <property type="match status" value="2"/>
</dbReference>
<evidence type="ECO:0008006" key="6">
    <source>
        <dbReference type="Google" id="ProtNLM"/>
    </source>
</evidence>
<dbReference type="Proteomes" id="UP001157134">
    <property type="component" value="Unassembled WGS sequence"/>
</dbReference>
<evidence type="ECO:0000256" key="1">
    <source>
        <dbReference type="ARBA" id="ARBA00022729"/>
    </source>
</evidence>
<organism evidence="4 5">
    <name type="scientific">Thalassotalea loyana</name>
    <dbReference type="NCBI Taxonomy" id="280483"/>
    <lineage>
        <taxon>Bacteria</taxon>
        <taxon>Pseudomonadati</taxon>
        <taxon>Pseudomonadota</taxon>
        <taxon>Gammaproteobacteria</taxon>
        <taxon>Alteromonadales</taxon>
        <taxon>Colwelliaceae</taxon>
        <taxon>Thalassotalea</taxon>
    </lineage>
</organism>
<evidence type="ECO:0000256" key="2">
    <source>
        <dbReference type="ARBA" id="ARBA00022801"/>
    </source>
</evidence>
<feature type="signal peptide" evidence="3">
    <location>
        <begin position="1"/>
        <end position="22"/>
    </location>
</feature>
<gene>
    <name evidence="4" type="ORF">tloyanaT_33750</name>
</gene>
<comment type="caution">
    <text evidence="4">The sequence shown here is derived from an EMBL/GenBank/DDBJ whole genome shotgun (WGS) entry which is preliminary data.</text>
</comment>
<keyword evidence="5" id="KW-1185">Reference proteome</keyword>
<feature type="chain" id="PRO_5045788157" description="Esterase" evidence="3">
    <location>
        <begin position="23"/>
        <end position="307"/>
    </location>
</feature>
<dbReference type="InterPro" id="IPR010126">
    <property type="entry name" value="Esterase_phb"/>
</dbReference>
<dbReference type="PANTHER" id="PTHR43037">
    <property type="entry name" value="UNNAMED PRODUCT-RELATED"/>
    <property type="match status" value="1"/>
</dbReference>
<dbReference type="EMBL" id="BSSV01000009">
    <property type="protein sequence ID" value="GLX87122.1"/>
    <property type="molecule type" value="Genomic_DNA"/>
</dbReference>
<dbReference type="NCBIfam" id="TIGR01840">
    <property type="entry name" value="esterase_phb"/>
    <property type="match status" value="1"/>
</dbReference>
<dbReference type="InterPro" id="IPR050955">
    <property type="entry name" value="Plant_Biomass_Hydrol_Est"/>
</dbReference>
<evidence type="ECO:0000256" key="3">
    <source>
        <dbReference type="SAM" id="SignalP"/>
    </source>
</evidence>
<evidence type="ECO:0000313" key="5">
    <source>
        <dbReference type="Proteomes" id="UP001157134"/>
    </source>
</evidence>
<name>A0ABQ6HJJ9_9GAMM</name>
<dbReference type="PANTHER" id="PTHR43037:SF1">
    <property type="entry name" value="BLL1128 PROTEIN"/>
    <property type="match status" value="1"/>
</dbReference>
<dbReference type="Pfam" id="PF10503">
    <property type="entry name" value="Esterase_PHB"/>
    <property type="match status" value="1"/>
</dbReference>
<dbReference type="InterPro" id="IPR029058">
    <property type="entry name" value="AB_hydrolase_fold"/>
</dbReference>
<dbReference type="Gene3D" id="3.40.50.1820">
    <property type="entry name" value="alpha/beta hydrolase"/>
    <property type="match status" value="1"/>
</dbReference>
<proteinExistence type="predicted"/>
<reference evidence="4 5" key="1">
    <citation type="submission" date="2023-03" db="EMBL/GenBank/DDBJ databases">
        <title>Thalassotalea loyana LMG 22536T draft genome sequence.</title>
        <authorList>
            <person name="Sawabe T."/>
        </authorList>
    </citation>
    <scope>NUCLEOTIDE SEQUENCE [LARGE SCALE GENOMIC DNA]</scope>
    <source>
        <strain evidence="4 5">LMG 22536</strain>
    </source>
</reference>
<keyword evidence="2" id="KW-0378">Hydrolase</keyword>
<accession>A0ABQ6HJJ9</accession>
<evidence type="ECO:0000313" key="4">
    <source>
        <dbReference type="EMBL" id="GLX87122.1"/>
    </source>
</evidence>
<sequence length="307" mass="34029">MRKIAYYVIFLIFTMNTFAAHAELHPLDNFGENPGELSATYYSTSTQKKIGVILLHGCVQNGKTFASNSGFLGLAKKEGFNLLIPQQASTNNIQSCFNWFSTQDTDLDSGEMLSLKNMVLAFKKKTQSTQLYLAGLSAGGAMASAFMYQYPELLDGVAIVAGIPYPCADNLTKAISCMRSGPNQSAELMAKTIQKRRSTDIELPRLTIWTGLTDSVVNPKNSSFGALQWLAFQNVSLTKQEKQHQGFKKTVWENTQNIPVLELIEVENFGHGLMINRQENSFESPSAYLLPAPISASKNIVKFWLKD</sequence>
<keyword evidence="1 3" id="KW-0732">Signal</keyword>